<proteinExistence type="inferred from homology"/>
<evidence type="ECO:0000256" key="2">
    <source>
        <dbReference type="ARBA" id="ARBA00010617"/>
    </source>
</evidence>
<dbReference type="OrthoDB" id="1470350at2759"/>
<keyword evidence="10" id="KW-0472">Membrane</keyword>
<gene>
    <name evidence="11" type="ORF">RHSIM_Rhsim12G0071500</name>
</gene>
<evidence type="ECO:0000256" key="8">
    <source>
        <dbReference type="ARBA" id="ARBA00023004"/>
    </source>
</evidence>
<protein>
    <recommendedName>
        <fullName evidence="13">Cytochrome P450</fullName>
    </recommendedName>
</protein>
<accession>A0A834G3S7</accession>
<evidence type="ECO:0000256" key="7">
    <source>
        <dbReference type="ARBA" id="ARBA00023002"/>
    </source>
</evidence>
<dbReference type="PANTHER" id="PTHR24282:SF270">
    <property type="entry name" value="CYTOCHROME P450 CYP749A22-LIKE"/>
    <property type="match status" value="1"/>
</dbReference>
<evidence type="ECO:0000313" key="11">
    <source>
        <dbReference type="EMBL" id="KAF7124315.1"/>
    </source>
</evidence>
<keyword evidence="5" id="KW-0479">Metal-binding</keyword>
<dbReference type="Pfam" id="PF00067">
    <property type="entry name" value="p450"/>
    <property type="match status" value="1"/>
</dbReference>
<evidence type="ECO:0000256" key="4">
    <source>
        <dbReference type="ARBA" id="ARBA00022692"/>
    </source>
</evidence>
<reference evidence="11" key="1">
    <citation type="submission" date="2019-11" db="EMBL/GenBank/DDBJ databases">
        <authorList>
            <person name="Liu Y."/>
            <person name="Hou J."/>
            <person name="Li T.-Q."/>
            <person name="Guan C.-H."/>
            <person name="Wu X."/>
            <person name="Wu H.-Z."/>
            <person name="Ling F."/>
            <person name="Zhang R."/>
            <person name="Shi X.-G."/>
            <person name="Ren J.-P."/>
            <person name="Chen E.-F."/>
            <person name="Sun J.-M."/>
        </authorList>
    </citation>
    <scope>NUCLEOTIDE SEQUENCE</scope>
    <source>
        <strain evidence="11">Adult_tree_wgs_1</strain>
        <tissue evidence="11">Leaves</tissue>
    </source>
</reference>
<keyword evidence="7" id="KW-0560">Oxidoreductase</keyword>
<comment type="caution">
    <text evidence="11">The sequence shown here is derived from an EMBL/GenBank/DDBJ whole genome shotgun (WGS) entry which is preliminary data.</text>
</comment>
<keyword evidence="8" id="KW-0408">Iron</keyword>
<evidence type="ECO:0000256" key="3">
    <source>
        <dbReference type="ARBA" id="ARBA00022617"/>
    </source>
</evidence>
<dbReference type="InterPro" id="IPR002401">
    <property type="entry name" value="Cyt_P450_E_grp-I"/>
</dbReference>
<evidence type="ECO:0000313" key="12">
    <source>
        <dbReference type="Proteomes" id="UP000626092"/>
    </source>
</evidence>
<dbReference type="Gene3D" id="1.10.630.10">
    <property type="entry name" value="Cytochrome P450"/>
    <property type="match status" value="1"/>
</dbReference>
<dbReference type="AlphaFoldDB" id="A0A834G3S7"/>
<comment type="similarity">
    <text evidence="2">Belongs to the cytochrome P450 family.</text>
</comment>
<evidence type="ECO:0000256" key="5">
    <source>
        <dbReference type="ARBA" id="ARBA00022723"/>
    </source>
</evidence>
<evidence type="ECO:0008006" key="13">
    <source>
        <dbReference type="Google" id="ProtNLM"/>
    </source>
</evidence>
<dbReference type="GO" id="GO:0016020">
    <property type="term" value="C:membrane"/>
    <property type="evidence" value="ECO:0007669"/>
    <property type="project" value="UniProtKB-SubCell"/>
</dbReference>
<evidence type="ECO:0000256" key="6">
    <source>
        <dbReference type="ARBA" id="ARBA00022989"/>
    </source>
</evidence>
<dbReference type="GO" id="GO:0016705">
    <property type="term" value="F:oxidoreductase activity, acting on paired donors, with incorporation or reduction of molecular oxygen"/>
    <property type="evidence" value="ECO:0007669"/>
    <property type="project" value="InterPro"/>
</dbReference>
<name>A0A834G3S7_RHOSS</name>
<keyword evidence="12" id="KW-1185">Reference proteome</keyword>
<sequence>MIITFISTSLCIFLLAALVRFLHKVWWTPIRIQHMMRSQGINGPPYRFLHGNTKEIIQMGEESMISTTPVDYSSHHIFPRIMPHIHAWKQLYGKNYLIWHGSQAQLVVTEPELVKEILNNKDGAFTRAKADILIKKLVGDGIGAAEGEKWLKLRKMANHAFYGESLKGMVPAMILSVEALLERWRQHEGNEIEVYEEFRLLTSEVISRTAFGSSYLEGENMFRMLMKLGTIIARNILKIRFPGIGKILKSRDDIESDEIEQAIRDSIIGMINRREEKVMKGEENNYGSDFLGSLITANHDPDERNRISVDEMVDECKFFYQAGHDTVNGVLAWSICLLAIHTDWQEKARKEVTELFGRQNPKPEGIARLKTVRIIQLCLSSYIFL</sequence>
<dbReference type="GO" id="GO:0004497">
    <property type="term" value="F:monooxygenase activity"/>
    <property type="evidence" value="ECO:0007669"/>
    <property type="project" value="UniProtKB-KW"/>
</dbReference>
<keyword evidence="4" id="KW-0812">Transmembrane</keyword>
<dbReference type="Proteomes" id="UP000626092">
    <property type="component" value="Unassembled WGS sequence"/>
</dbReference>
<dbReference type="InterPro" id="IPR036396">
    <property type="entry name" value="Cyt_P450_sf"/>
</dbReference>
<dbReference type="InterPro" id="IPR050665">
    <property type="entry name" value="Cytochrome_P450_Monooxygen"/>
</dbReference>
<keyword evidence="9" id="KW-0503">Monooxygenase</keyword>
<dbReference type="InterPro" id="IPR001128">
    <property type="entry name" value="Cyt_P450"/>
</dbReference>
<dbReference type="EMBL" id="WJXA01000012">
    <property type="protein sequence ID" value="KAF7124315.1"/>
    <property type="molecule type" value="Genomic_DNA"/>
</dbReference>
<dbReference type="GO" id="GO:0020037">
    <property type="term" value="F:heme binding"/>
    <property type="evidence" value="ECO:0007669"/>
    <property type="project" value="InterPro"/>
</dbReference>
<dbReference type="SUPFAM" id="SSF48264">
    <property type="entry name" value="Cytochrome P450"/>
    <property type="match status" value="1"/>
</dbReference>
<dbReference type="GO" id="GO:0005506">
    <property type="term" value="F:iron ion binding"/>
    <property type="evidence" value="ECO:0007669"/>
    <property type="project" value="InterPro"/>
</dbReference>
<dbReference type="PRINTS" id="PR00463">
    <property type="entry name" value="EP450I"/>
</dbReference>
<dbReference type="PANTHER" id="PTHR24282">
    <property type="entry name" value="CYTOCHROME P450 FAMILY MEMBER"/>
    <property type="match status" value="1"/>
</dbReference>
<evidence type="ECO:0000256" key="10">
    <source>
        <dbReference type="ARBA" id="ARBA00023136"/>
    </source>
</evidence>
<keyword evidence="6" id="KW-1133">Transmembrane helix</keyword>
<comment type="subcellular location">
    <subcellularLocation>
        <location evidence="1">Membrane</location>
    </subcellularLocation>
</comment>
<evidence type="ECO:0000256" key="9">
    <source>
        <dbReference type="ARBA" id="ARBA00023033"/>
    </source>
</evidence>
<evidence type="ECO:0000256" key="1">
    <source>
        <dbReference type="ARBA" id="ARBA00004370"/>
    </source>
</evidence>
<organism evidence="11 12">
    <name type="scientific">Rhododendron simsii</name>
    <name type="common">Sims's rhododendron</name>
    <dbReference type="NCBI Taxonomy" id="118357"/>
    <lineage>
        <taxon>Eukaryota</taxon>
        <taxon>Viridiplantae</taxon>
        <taxon>Streptophyta</taxon>
        <taxon>Embryophyta</taxon>
        <taxon>Tracheophyta</taxon>
        <taxon>Spermatophyta</taxon>
        <taxon>Magnoliopsida</taxon>
        <taxon>eudicotyledons</taxon>
        <taxon>Gunneridae</taxon>
        <taxon>Pentapetalae</taxon>
        <taxon>asterids</taxon>
        <taxon>Ericales</taxon>
        <taxon>Ericaceae</taxon>
        <taxon>Ericoideae</taxon>
        <taxon>Rhodoreae</taxon>
        <taxon>Rhododendron</taxon>
    </lineage>
</organism>
<keyword evidence="3" id="KW-0349">Heme</keyword>